<dbReference type="Pfam" id="PF13621">
    <property type="entry name" value="Cupin_8"/>
    <property type="match status" value="1"/>
</dbReference>
<proteinExistence type="predicted"/>
<keyword evidence="3" id="KW-1185">Reference proteome</keyword>
<dbReference type="Proteomes" id="UP000621447">
    <property type="component" value="Unassembled WGS sequence"/>
</dbReference>
<name>A0ABX2JE50_9SPHN</name>
<dbReference type="SMART" id="SM00558">
    <property type="entry name" value="JmjC"/>
    <property type="match status" value="1"/>
</dbReference>
<organism evidence="2 3">
    <name type="scientific">Sphingomonas hominis</name>
    <dbReference type="NCBI Taxonomy" id="2741495"/>
    <lineage>
        <taxon>Bacteria</taxon>
        <taxon>Pseudomonadati</taxon>
        <taxon>Pseudomonadota</taxon>
        <taxon>Alphaproteobacteria</taxon>
        <taxon>Sphingomonadales</taxon>
        <taxon>Sphingomonadaceae</taxon>
        <taxon>Sphingomonas</taxon>
    </lineage>
</organism>
<evidence type="ECO:0000259" key="1">
    <source>
        <dbReference type="PROSITE" id="PS51184"/>
    </source>
</evidence>
<evidence type="ECO:0000313" key="2">
    <source>
        <dbReference type="EMBL" id="NTS64551.1"/>
    </source>
</evidence>
<dbReference type="PANTHER" id="PTHR12461">
    <property type="entry name" value="HYPOXIA-INDUCIBLE FACTOR 1 ALPHA INHIBITOR-RELATED"/>
    <property type="match status" value="1"/>
</dbReference>
<dbReference type="SUPFAM" id="SSF51197">
    <property type="entry name" value="Clavaminate synthase-like"/>
    <property type="match status" value="1"/>
</dbReference>
<reference evidence="2 3" key="1">
    <citation type="submission" date="2020-06" db="EMBL/GenBank/DDBJ databases">
        <title>Sphingomonas hominis sp. nov., a member of the Sphingomonas, isolated from the hair of a 22-year-old girl.</title>
        <authorList>
            <person name="Zhang D.-F."/>
            <person name="Cui X.-W."/>
        </authorList>
    </citation>
    <scope>NUCLEOTIDE SEQUENCE [LARGE SCALE GENOMIC DNA]</scope>
    <source>
        <strain evidence="2 3">HHU CXW</strain>
    </source>
</reference>
<accession>A0ABX2JE50</accession>
<protein>
    <submittedName>
        <fullName evidence="2">Cupin-like domain-containing protein</fullName>
    </submittedName>
</protein>
<evidence type="ECO:0000313" key="3">
    <source>
        <dbReference type="Proteomes" id="UP000621447"/>
    </source>
</evidence>
<feature type="domain" description="JmjC" evidence="1">
    <location>
        <begin position="112"/>
        <end position="271"/>
    </location>
</feature>
<comment type="caution">
    <text evidence="2">The sequence shown here is derived from an EMBL/GenBank/DDBJ whole genome shotgun (WGS) entry which is preliminary data.</text>
</comment>
<gene>
    <name evidence="2" type="ORF">HRV97_05215</name>
</gene>
<dbReference type="RefSeq" id="WP_174192791.1">
    <property type="nucleotide sequence ID" value="NZ_JABULH010000002.1"/>
</dbReference>
<dbReference type="InterPro" id="IPR014710">
    <property type="entry name" value="RmlC-like_jellyroll"/>
</dbReference>
<dbReference type="PROSITE" id="PS51184">
    <property type="entry name" value="JMJC"/>
    <property type="match status" value="1"/>
</dbReference>
<dbReference type="EMBL" id="JABULH010000002">
    <property type="protein sequence ID" value="NTS64551.1"/>
    <property type="molecule type" value="Genomic_DNA"/>
</dbReference>
<dbReference type="InterPro" id="IPR003347">
    <property type="entry name" value="JmjC_dom"/>
</dbReference>
<dbReference type="PANTHER" id="PTHR12461:SF105">
    <property type="entry name" value="HYPOXIA-INDUCIBLE FACTOR 1-ALPHA INHIBITOR"/>
    <property type="match status" value="1"/>
</dbReference>
<sequence>MIGKPVRTWHEVTRETFEREIVPLHQPAVMRGLVDAWPVVAASRRSPVALVDYLAAHDSGAPLSTYVGAPEIAGKFFYRDDMRGFNFDRGSAPFRAVANMLLSDPTGQGPAIYSGAAAATNHFPTFSGDNAMGLLDENVAPRLWIGNAVTVSTHYDLADNIACVAAGNRQFTLFPPDQVGNLYVGPLENTISGQPVSMVDPLAPDLSRFPRFAEAAAHAHSAELEPGDAIYVPTMWWHHVRSTAPFNLLVNYWWSAPNDGSAFEALIHAMLSIRNRPADERAHWRAFFDHYVFDADPDDAAHLPAHARGILGPSSPERTAMMREFLLRGLARGV</sequence>
<dbReference type="Gene3D" id="2.60.120.10">
    <property type="entry name" value="Jelly Rolls"/>
    <property type="match status" value="1"/>
</dbReference>
<dbReference type="InterPro" id="IPR041667">
    <property type="entry name" value="Cupin_8"/>
</dbReference>